<proteinExistence type="predicted"/>
<dbReference type="Proteomes" id="UP000274541">
    <property type="component" value="Unassembled WGS sequence"/>
</dbReference>
<comment type="caution">
    <text evidence="1">The sequence shown here is derived from an EMBL/GenBank/DDBJ whole genome shotgun (WGS) entry which is preliminary data.</text>
</comment>
<protein>
    <recommendedName>
        <fullName evidence="3">Fimbrial protein</fullName>
    </recommendedName>
</protein>
<dbReference type="AlphaFoldDB" id="A0A0Q0BTE9"/>
<accession>A0A0Q0BTE9</accession>
<name>A0A0Q0BTE9_PSEAP</name>
<evidence type="ECO:0008006" key="3">
    <source>
        <dbReference type="Google" id="ProtNLM"/>
    </source>
</evidence>
<reference evidence="1 2" key="1">
    <citation type="submission" date="2018-08" db="EMBL/GenBank/DDBJ databases">
        <title>Recombination of ecologically and evolutionarily significant loci maintains genetic cohesion in the Pseudomonas syringae species complex.</title>
        <authorList>
            <person name="Dillon M."/>
            <person name="Thakur S."/>
            <person name="Almeida R.N.D."/>
            <person name="Weir B.S."/>
            <person name="Guttman D.S."/>
        </authorList>
    </citation>
    <scope>NUCLEOTIDE SEQUENCE [LARGE SCALE GENOMIC DNA]</scope>
    <source>
        <strain evidence="1 2">ICMP 4388</strain>
    </source>
</reference>
<organism evidence="1 2">
    <name type="scientific">Pseudomonas syringae pv. aptata</name>
    <dbReference type="NCBI Taxonomy" id="83167"/>
    <lineage>
        <taxon>Bacteria</taxon>
        <taxon>Pseudomonadati</taxon>
        <taxon>Pseudomonadota</taxon>
        <taxon>Gammaproteobacteria</taxon>
        <taxon>Pseudomonadales</taxon>
        <taxon>Pseudomonadaceae</taxon>
        <taxon>Pseudomonas</taxon>
        <taxon>Pseudomonas syringae</taxon>
    </lineage>
</organism>
<evidence type="ECO:0000313" key="1">
    <source>
        <dbReference type="EMBL" id="RMO67556.1"/>
    </source>
</evidence>
<evidence type="ECO:0000313" key="2">
    <source>
        <dbReference type="Proteomes" id="UP000274541"/>
    </source>
</evidence>
<sequence length="130" mass="14098">MEYAMSSQKMNGKVMWKLRTLDKRLWVVILSALWLTAPAVSWAKDGAITLRGSIVNSSCKVSSTEMTAPGVQSRTLEVAPGVTIHVSTERNVCGEQAMPFVTQYQVLPAAVVIDGEALQARAAVVTLSYQ</sequence>
<dbReference type="EMBL" id="RBPX01000117">
    <property type="protein sequence ID" value="RMO67556.1"/>
    <property type="molecule type" value="Genomic_DNA"/>
</dbReference>
<gene>
    <name evidence="1" type="ORF">ALQ37_02687</name>
</gene>